<feature type="region of interest" description="Disordered" evidence="2">
    <location>
        <begin position="606"/>
        <end position="672"/>
    </location>
</feature>
<feature type="coiled-coil region" evidence="1">
    <location>
        <begin position="320"/>
        <end position="347"/>
    </location>
</feature>
<dbReference type="AlphaFoldDB" id="A0A656HJC2"/>
<accession>A0A656HJC2</accession>
<dbReference type="InterPro" id="IPR020012">
    <property type="entry name" value="LysM_FimV"/>
</dbReference>
<protein>
    <submittedName>
        <fullName evidence="4">FimV N-terminal domain-containing protein</fullName>
    </submittedName>
</protein>
<dbReference type="EMBL" id="JH651384">
    <property type="protein sequence ID" value="EIJ36154.1"/>
    <property type="molecule type" value="Genomic_DNA"/>
</dbReference>
<dbReference type="InterPro" id="IPR038440">
    <property type="entry name" value="FimV_C_sf"/>
</dbReference>
<evidence type="ECO:0000259" key="3">
    <source>
        <dbReference type="PROSITE" id="PS51782"/>
    </source>
</evidence>
<dbReference type="NCBIfam" id="TIGR03505">
    <property type="entry name" value="FimV_core"/>
    <property type="match status" value="1"/>
</dbReference>
<dbReference type="InterPro" id="IPR036779">
    <property type="entry name" value="LysM_dom_sf"/>
</dbReference>
<dbReference type="Gene3D" id="3.10.350.10">
    <property type="entry name" value="LysM domain"/>
    <property type="match status" value="1"/>
</dbReference>
<organism evidence="4 5">
    <name type="scientific">Thiothrix nivea (strain ATCC 35100 / DSM 5205 / JP2)</name>
    <dbReference type="NCBI Taxonomy" id="870187"/>
    <lineage>
        <taxon>Bacteria</taxon>
        <taxon>Pseudomonadati</taxon>
        <taxon>Pseudomonadota</taxon>
        <taxon>Gammaproteobacteria</taxon>
        <taxon>Thiotrichales</taxon>
        <taxon>Thiotrichaceae</taxon>
        <taxon>Thiothrix</taxon>
    </lineage>
</organism>
<dbReference type="Pfam" id="PF25800">
    <property type="entry name" value="FimV_N"/>
    <property type="match status" value="1"/>
</dbReference>
<reference evidence="5" key="1">
    <citation type="journal article" date="2011" name="Stand. Genomic Sci.">
        <title>Genome sequence of the filamentous, gliding Thiothrix nivea neotype strain (JP2(T)).</title>
        <authorList>
            <person name="Lapidus A."/>
            <person name="Nolan M."/>
            <person name="Lucas S."/>
            <person name="Glavina Del Rio T."/>
            <person name="Tice H."/>
            <person name="Cheng J.F."/>
            <person name="Tapia R."/>
            <person name="Han C."/>
            <person name="Goodwin L."/>
            <person name="Pitluck S."/>
            <person name="Liolios K."/>
            <person name="Pagani I."/>
            <person name="Ivanova N."/>
            <person name="Huntemann M."/>
            <person name="Mavromatis K."/>
            <person name="Mikhailova N."/>
            <person name="Pati A."/>
            <person name="Chen A."/>
            <person name="Palaniappan K."/>
            <person name="Land M."/>
            <person name="Brambilla E.M."/>
            <person name="Rohde M."/>
            <person name="Abt B."/>
            <person name="Verbarg S."/>
            <person name="Goker M."/>
            <person name="Bristow J."/>
            <person name="Eisen J.A."/>
            <person name="Markowitz V."/>
            <person name="Hugenholtz P."/>
            <person name="Kyrpides N.C."/>
            <person name="Klenk H.P."/>
            <person name="Woyke T."/>
        </authorList>
    </citation>
    <scope>NUCLEOTIDE SEQUENCE [LARGE SCALE GENOMIC DNA]</scope>
    <source>
        <strain evidence="5">ATCC 35100 / DSM 5205 / JP2</strain>
    </source>
</reference>
<dbReference type="InterPro" id="IPR018392">
    <property type="entry name" value="LysM"/>
</dbReference>
<proteinExistence type="predicted"/>
<dbReference type="Gene3D" id="1.25.40.10">
    <property type="entry name" value="Tetratricopeptide repeat domain"/>
    <property type="match status" value="1"/>
</dbReference>
<feature type="compositionally biased region" description="Low complexity" evidence="2">
    <location>
        <begin position="160"/>
        <end position="177"/>
    </location>
</feature>
<dbReference type="Proteomes" id="UP000005317">
    <property type="component" value="Unassembled WGS sequence"/>
</dbReference>
<dbReference type="RefSeq" id="WP_002710039.1">
    <property type="nucleotide sequence ID" value="NZ_JH651384.1"/>
</dbReference>
<feature type="region of interest" description="Disordered" evidence="2">
    <location>
        <begin position="148"/>
        <end position="177"/>
    </location>
</feature>
<dbReference type="CDD" id="cd00118">
    <property type="entry name" value="LysM"/>
    <property type="match status" value="1"/>
</dbReference>
<feature type="region of interest" description="Disordered" evidence="2">
    <location>
        <begin position="854"/>
        <end position="875"/>
    </location>
</feature>
<dbReference type="InterPro" id="IPR011990">
    <property type="entry name" value="TPR-like_helical_dom_sf"/>
</dbReference>
<dbReference type="OrthoDB" id="5298707at2"/>
<dbReference type="SUPFAM" id="SSF48452">
    <property type="entry name" value="TPR-like"/>
    <property type="match status" value="1"/>
</dbReference>
<feature type="compositionally biased region" description="Basic and acidic residues" evidence="2">
    <location>
        <begin position="617"/>
        <end position="637"/>
    </location>
</feature>
<feature type="domain" description="LysM" evidence="3">
    <location>
        <begin position="178"/>
        <end position="233"/>
    </location>
</feature>
<evidence type="ECO:0000313" key="5">
    <source>
        <dbReference type="Proteomes" id="UP000005317"/>
    </source>
</evidence>
<feature type="compositionally biased region" description="Low complexity" evidence="2">
    <location>
        <begin position="277"/>
        <end position="295"/>
    </location>
</feature>
<feature type="region of interest" description="Disordered" evidence="2">
    <location>
        <begin position="926"/>
        <end position="956"/>
    </location>
</feature>
<dbReference type="InterPro" id="IPR057840">
    <property type="entry name" value="FimV_N"/>
</dbReference>
<dbReference type="NCBIfam" id="TIGR03504">
    <property type="entry name" value="FimV_Cterm"/>
    <property type="match status" value="1"/>
</dbReference>
<dbReference type="InterPro" id="IPR020011">
    <property type="entry name" value="FimV_C"/>
</dbReference>
<dbReference type="Gene3D" id="1.20.58.2200">
    <property type="match status" value="1"/>
</dbReference>
<evidence type="ECO:0000256" key="2">
    <source>
        <dbReference type="SAM" id="MobiDB-lite"/>
    </source>
</evidence>
<sequence length="1093" mass="116603" precursor="true">MNKQALSLAIFIAGAYPAVSSALGLGDIESNSHLNQPLRATIDLLSAAPADASQIRVRLAPPDVFNRVGVARPEFLSNLHFTPTIQGGKPVILVTSDSPIQEPFVNFLLEVSWPQGQLLKEYTVMLDPPVLMQPGNTVAGEASVRAEPRATGNVRRPSGRQMAAAPASQPAANANRNRTYRVKSGDTLFGVASRLRQPGVNNDQMMMALFRANPNAFIDKNINNLRAGATLKAPPAGDVGVVSRAEARRQIREQNAEWREFRKALAGNTVPQQSSGTKAATKPATPAAKPQTQTASSAQDKARLEVLGAQSGGSAKDAAVAASSAKLAEIEKQLALANESLAARQKENTELKSRVTDLESMLGKKNRLLELRDNQLAELQKQLAATGIKTPDLAGEPTGQGAGAGGQQTAVGQMPVGAGQPAATQTPDQGKDIQTHMANVAGQNNDAVLRGEQPASTPVRKPPAAAVGEAPDAGSPAQSNAATQPVPVTPPVQPVNEPVPASSSLIPLKPPVAPTPPKPAVVPVTPVNPVDQKPAPVFADQTQEGNDLLGLLTSPLALKIGAGSLALLLLLWLLGRRRKPESAVSNKSDERFANLDDDLEMTADERESMDLDSLESELSKAENRGGSHAHGVADHDPFGLGDDDDHVWGTDDRQPAATPAHIASTHEPEGEDDLLTEANVYIAYGLYQQAESELKKGIERDPDKLEYRHKLLECYFAANNREAFDQQAQQFVSMKGPNKEALWKSIAEWGRKISPDNKLYLGDGSSGGFSSVAATVATALGGAAAAGAATVAAADDDATTQVARQMPAEAEPADPYHYDSHVDTPADDDFGDLELGELDFDDIDLDKLLQEGEENDAERAEAFRQPTAMPELPDLDMGLELDGQQKLRQGVAAQDAGSSEPMASLEEETFELEDLDDDLDLDFDLDLPEEPSMPVARVGAPKADNAPVSAEDDLPDFDFDDEHDRKVEEGSAPAAMEAPAMAAASTSNATHLNLHLDNNTGINRILPKDTFYAPISEEDKDWLGDIDDALSFLDFPDEEIDLHEAHISTKLDLARAYLDMGDIEGARSTLEEVMVEGNDDQRREAEVLLHQTG</sequence>
<feature type="region of interest" description="Disordered" evidence="2">
    <location>
        <begin position="453"/>
        <end position="490"/>
    </location>
</feature>
<keyword evidence="1" id="KW-0175">Coiled coil</keyword>
<name>A0A656HJC2_THINJ</name>
<evidence type="ECO:0000256" key="1">
    <source>
        <dbReference type="SAM" id="Coils"/>
    </source>
</evidence>
<dbReference type="PROSITE" id="PS51782">
    <property type="entry name" value="LYSM"/>
    <property type="match status" value="1"/>
</dbReference>
<evidence type="ECO:0000313" key="4">
    <source>
        <dbReference type="EMBL" id="EIJ36154.1"/>
    </source>
</evidence>
<gene>
    <name evidence="4" type="ORF">Thini_3650</name>
</gene>
<keyword evidence="5" id="KW-1185">Reference proteome</keyword>
<feature type="region of interest" description="Disordered" evidence="2">
    <location>
        <begin position="265"/>
        <end position="299"/>
    </location>
</feature>